<feature type="binding site" evidence="6">
    <location>
        <begin position="278"/>
        <end position="280"/>
    </location>
    <ligand>
        <name>ATP</name>
        <dbReference type="ChEBI" id="CHEBI:30616"/>
    </ligand>
</feature>
<keyword evidence="3 6" id="KW-0547">Nucleotide-binding</keyword>
<dbReference type="EMBL" id="QKUB01000011">
    <property type="protein sequence ID" value="PZV98743.1"/>
    <property type="molecule type" value="Genomic_DNA"/>
</dbReference>
<evidence type="ECO:0000256" key="6">
    <source>
        <dbReference type="HAMAP-Rule" id="MF_00020"/>
    </source>
</evidence>
<feature type="binding site" evidence="6">
    <location>
        <begin position="326"/>
        <end position="330"/>
    </location>
    <ligand>
        <name>ATP</name>
        <dbReference type="ChEBI" id="CHEBI:30616"/>
    </ligand>
</feature>
<dbReference type="Gene3D" id="3.30.420.40">
    <property type="match status" value="2"/>
</dbReference>
<dbReference type="Proteomes" id="UP000249646">
    <property type="component" value="Unassembled WGS sequence"/>
</dbReference>
<feature type="binding site" evidence="6">
    <location>
        <position position="88"/>
    </location>
    <ligand>
        <name>substrate</name>
    </ligand>
</feature>
<dbReference type="GO" id="GO:0006083">
    <property type="term" value="P:acetate metabolic process"/>
    <property type="evidence" value="ECO:0007669"/>
    <property type="project" value="TreeGrafter"/>
</dbReference>
<keyword evidence="9" id="KW-1185">Reference proteome</keyword>
<protein>
    <recommendedName>
        <fullName evidence="6">Acetate kinase</fullName>
        <ecNumber evidence="6">2.7.2.1</ecNumber>
    </recommendedName>
    <alternativeName>
        <fullName evidence="6">Acetokinase</fullName>
    </alternativeName>
</protein>
<dbReference type="Pfam" id="PF00871">
    <property type="entry name" value="Acetate_kinase"/>
    <property type="match status" value="1"/>
</dbReference>
<dbReference type="PRINTS" id="PR00471">
    <property type="entry name" value="ACETATEKNASE"/>
</dbReference>
<dbReference type="RefSeq" id="WP_111518841.1">
    <property type="nucleotide sequence ID" value="NZ_QKUB01000011.1"/>
</dbReference>
<dbReference type="GO" id="GO:0005524">
    <property type="term" value="F:ATP binding"/>
    <property type="evidence" value="ECO:0007669"/>
    <property type="project" value="UniProtKB-KW"/>
</dbReference>
<comment type="subcellular location">
    <subcellularLocation>
        <location evidence="6">Cytoplasm</location>
    </subcellularLocation>
</comment>
<feature type="binding site" evidence="6">
    <location>
        <position position="15"/>
    </location>
    <ligand>
        <name>ATP</name>
        <dbReference type="ChEBI" id="CHEBI:30616"/>
    </ligand>
</feature>
<feature type="active site" description="Proton donor/acceptor" evidence="6">
    <location>
        <position position="145"/>
    </location>
</feature>
<keyword evidence="6" id="KW-0460">Magnesium</keyword>
<dbReference type="GO" id="GO:0000287">
    <property type="term" value="F:magnesium ion binding"/>
    <property type="evidence" value="ECO:0007669"/>
    <property type="project" value="UniProtKB-UniRule"/>
</dbReference>
<evidence type="ECO:0000313" key="8">
    <source>
        <dbReference type="EMBL" id="PZV98743.1"/>
    </source>
</evidence>
<accession>A0A2W7FYK4</accession>
<keyword evidence="6" id="KW-0963">Cytoplasm</keyword>
<evidence type="ECO:0000256" key="5">
    <source>
        <dbReference type="ARBA" id="ARBA00022840"/>
    </source>
</evidence>
<dbReference type="PANTHER" id="PTHR21060">
    <property type="entry name" value="ACETATE KINASE"/>
    <property type="match status" value="1"/>
</dbReference>
<sequence>MNKILVINAGSSSIKWTLFNQNLEVEAKGLAQRIKMKEGILSLEFNGLKEEKKLPLPDFLETVKQIVTQWTQHNIIESYDDISKVAFRIVNGGIKLQDTTLVSNETLAILKDAIDLAPIHNPGAIAAIEAFRELLPHASMSMHFDTSFHKTLSPLAYTYPIKKEISDELNIRKYGFHGLNHNYVTLKAQEILNKNKINIVSLHIGNGASLCAIKDNQSIDTSMGFTPLAGIMMGTRSGDIDPSIIPYIMKHKNMTIEEMFKMLNEQSGMLGVSQISSDLRDVHTHEETNNNASFALELYAQRIADYLITYLNKIENKADAIIFTAGVGENDAAIRKAVISKIHLFHLAIDDLKNNDRNFKDYKLISSSNSEIPIYVIKADEEWFIANEAIHL</sequence>
<dbReference type="InterPro" id="IPR000890">
    <property type="entry name" value="Aliphatic_acid_kin_short-chain"/>
</dbReference>
<feature type="binding site" evidence="6">
    <location>
        <position position="8"/>
    </location>
    <ligand>
        <name>Mg(2+)</name>
        <dbReference type="ChEBI" id="CHEBI:18420"/>
    </ligand>
</feature>
<dbReference type="GO" id="GO:0005737">
    <property type="term" value="C:cytoplasm"/>
    <property type="evidence" value="ECO:0007669"/>
    <property type="project" value="UniProtKB-SubCell"/>
</dbReference>
<comment type="function">
    <text evidence="6">Catalyzes the formation of acetyl phosphate from acetate and ATP. Can also catalyze the reverse reaction.</text>
</comment>
<keyword evidence="2 6" id="KW-0808">Transferase</keyword>
<feature type="binding site" evidence="6">
    <location>
        <begin position="203"/>
        <end position="207"/>
    </location>
    <ligand>
        <name>ATP</name>
        <dbReference type="ChEBI" id="CHEBI:30616"/>
    </ligand>
</feature>
<evidence type="ECO:0000313" key="9">
    <source>
        <dbReference type="Proteomes" id="UP000249646"/>
    </source>
</evidence>
<proteinExistence type="inferred from homology"/>
<reference evidence="8 9" key="1">
    <citation type="submission" date="2018-06" db="EMBL/GenBank/DDBJ databases">
        <title>Genomic Encyclopedia of Archaeal and Bacterial Type Strains, Phase II (KMG-II): from individual species to whole genera.</title>
        <authorList>
            <person name="Goeker M."/>
        </authorList>
    </citation>
    <scope>NUCLEOTIDE SEQUENCE [LARGE SCALE GENOMIC DNA]</scope>
    <source>
        <strain evidence="8 9">ATCC 51348</strain>
    </source>
</reference>
<dbReference type="InterPro" id="IPR004372">
    <property type="entry name" value="Ac/propionate_kinase"/>
</dbReference>
<dbReference type="PIRSF" id="PIRSF000722">
    <property type="entry name" value="Acetate_prop_kin"/>
    <property type="match status" value="1"/>
</dbReference>
<evidence type="ECO:0000256" key="4">
    <source>
        <dbReference type="ARBA" id="ARBA00022777"/>
    </source>
</evidence>
<dbReference type="GO" id="GO:0008776">
    <property type="term" value="F:acetate kinase activity"/>
    <property type="evidence" value="ECO:0007669"/>
    <property type="project" value="UniProtKB-UniRule"/>
</dbReference>
<evidence type="ECO:0000256" key="7">
    <source>
        <dbReference type="RuleBase" id="RU003835"/>
    </source>
</evidence>
<evidence type="ECO:0000256" key="1">
    <source>
        <dbReference type="ARBA" id="ARBA00008748"/>
    </source>
</evidence>
<dbReference type="EC" id="2.7.2.1" evidence="6"/>
<dbReference type="UniPathway" id="UPA00340">
    <property type="reaction ID" value="UER00458"/>
</dbReference>
<feature type="binding site" evidence="6">
    <location>
        <position position="381"/>
    </location>
    <ligand>
        <name>Mg(2+)</name>
        <dbReference type="ChEBI" id="CHEBI:18420"/>
    </ligand>
</feature>
<dbReference type="InterPro" id="IPR043129">
    <property type="entry name" value="ATPase_NBD"/>
</dbReference>
<dbReference type="SUPFAM" id="SSF53067">
    <property type="entry name" value="Actin-like ATPase domain"/>
    <property type="match status" value="2"/>
</dbReference>
<dbReference type="PROSITE" id="PS01075">
    <property type="entry name" value="ACETATE_KINASE_1"/>
    <property type="match status" value="1"/>
</dbReference>
<gene>
    <name evidence="6" type="primary">ackA</name>
    <name evidence="8" type="ORF">BCF89_11111</name>
</gene>
<dbReference type="GO" id="GO:0006085">
    <property type="term" value="P:acetyl-CoA biosynthetic process"/>
    <property type="evidence" value="ECO:0007669"/>
    <property type="project" value="UniProtKB-UniRule"/>
</dbReference>
<dbReference type="NCBIfam" id="TIGR00016">
    <property type="entry name" value="ackA"/>
    <property type="match status" value="1"/>
</dbReference>
<evidence type="ECO:0000256" key="2">
    <source>
        <dbReference type="ARBA" id="ARBA00022679"/>
    </source>
</evidence>
<dbReference type="AlphaFoldDB" id="A0A2W7FYK4"/>
<dbReference type="OrthoDB" id="9802453at2"/>
<organism evidence="8 9">
    <name type="scientific">Metamycoplasma auris</name>
    <dbReference type="NCBI Taxonomy" id="51363"/>
    <lineage>
        <taxon>Bacteria</taxon>
        <taxon>Bacillati</taxon>
        <taxon>Mycoplasmatota</taxon>
        <taxon>Mycoplasmoidales</taxon>
        <taxon>Metamycoplasmataceae</taxon>
        <taxon>Metamycoplasma</taxon>
    </lineage>
</organism>
<dbReference type="InterPro" id="IPR023865">
    <property type="entry name" value="Aliphatic_acid_kinase_CS"/>
</dbReference>
<keyword evidence="5 6" id="KW-0067">ATP-binding</keyword>
<keyword evidence="6" id="KW-0479">Metal-binding</keyword>
<evidence type="ECO:0000256" key="3">
    <source>
        <dbReference type="ARBA" id="ARBA00022741"/>
    </source>
</evidence>
<comment type="caution">
    <text evidence="8">The sequence shown here is derived from an EMBL/GenBank/DDBJ whole genome shotgun (WGS) entry which is preliminary data.</text>
</comment>
<comment type="pathway">
    <text evidence="6">Metabolic intermediate biosynthesis; acetyl-CoA biosynthesis; acetyl-CoA from acetate: step 1/2.</text>
</comment>
<comment type="subunit">
    <text evidence="6">Homodimer.</text>
</comment>
<name>A0A2W7FYK4_9BACT</name>
<dbReference type="HAMAP" id="MF_00020">
    <property type="entry name" value="Acetate_kinase"/>
    <property type="match status" value="1"/>
</dbReference>
<comment type="similarity">
    <text evidence="1 6 7">Belongs to the acetokinase family.</text>
</comment>
<keyword evidence="4 6" id="KW-0418">Kinase</keyword>
<comment type="cofactor">
    <cofactor evidence="6">
        <name>Mg(2+)</name>
        <dbReference type="ChEBI" id="CHEBI:18420"/>
    </cofactor>
    <cofactor evidence="6">
        <name>Mn(2+)</name>
        <dbReference type="ChEBI" id="CHEBI:29035"/>
    </cofactor>
    <text evidence="6">Mg(2+). Can also accept Mn(2+).</text>
</comment>
<comment type="catalytic activity">
    <reaction evidence="6">
        <text>acetate + ATP = acetyl phosphate + ADP</text>
        <dbReference type="Rhea" id="RHEA:11352"/>
        <dbReference type="ChEBI" id="CHEBI:22191"/>
        <dbReference type="ChEBI" id="CHEBI:30089"/>
        <dbReference type="ChEBI" id="CHEBI:30616"/>
        <dbReference type="ChEBI" id="CHEBI:456216"/>
        <dbReference type="EC" id="2.7.2.1"/>
    </reaction>
</comment>
<feature type="site" description="Transition state stabilizer" evidence="6">
    <location>
        <position position="236"/>
    </location>
</feature>
<dbReference type="PANTHER" id="PTHR21060:SF15">
    <property type="entry name" value="ACETATE KINASE-RELATED"/>
    <property type="match status" value="1"/>
</dbReference>
<feature type="site" description="Transition state stabilizer" evidence="6">
    <location>
        <position position="177"/>
    </location>
</feature>